<dbReference type="STRING" id="1818881.A3196_17975"/>
<dbReference type="InterPro" id="IPR004045">
    <property type="entry name" value="Glutathione_S-Trfase_N"/>
</dbReference>
<dbReference type="InterPro" id="IPR036249">
    <property type="entry name" value="Thioredoxin-like_sf"/>
</dbReference>
<accession>A0A1E2UIR5</accession>
<dbReference type="AlphaFoldDB" id="A0A1E2UIR5"/>
<dbReference type="Gene3D" id="3.40.30.10">
    <property type="entry name" value="Glutaredoxin"/>
    <property type="match status" value="1"/>
</dbReference>
<protein>
    <recommendedName>
        <fullName evidence="1">GST N-terminal domain-containing protein</fullName>
    </recommendedName>
</protein>
<dbReference type="CDD" id="cd00570">
    <property type="entry name" value="GST_N_family"/>
    <property type="match status" value="1"/>
</dbReference>
<gene>
    <name evidence="2" type="ORF">A3196_17975</name>
</gene>
<dbReference type="GO" id="GO:0005737">
    <property type="term" value="C:cytoplasm"/>
    <property type="evidence" value="ECO:0007669"/>
    <property type="project" value="TreeGrafter"/>
</dbReference>
<feature type="domain" description="GST N-terminal" evidence="1">
    <location>
        <begin position="1"/>
        <end position="79"/>
    </location>
</feature>
<keyword evidence="3" id="KW-1185">Reference proteome</keyword>
<proteinExistence type="predicted"/>
<sequence>MELKLVSFAICPFVQRSVILLREKQIDHEIEYIDLNDPPDWFLQLSPTGKVPLLLIDGATLFESSVILTFLDESFPPGFQPADTLRRARHRSWIEYGSTLLMAQHAMATASDEDTFIEKKHLLEEDIARLSEPLSEGLFANPDEFSLVDAAIAPLFMRLQHLADINQQAVVKIPDPVRHWSERLLQRAAVEQSVVTDFADRYRAFLVSNKSWLCVADGSGN</sequence>
<name>A0A1E2UIR5_9GAMM</name>
<comment type="caution">
    <text evidence="2">The sequence shown here is derived from an EMBL/GenBank/DDBJ whole genome shotgun (WGS) entry which is preliminary data.</text>
</comment>
<dbReference type="EMBL" id="LVJZ01000004">
    <property type="protein sequence ID" value="ODB94419.1"/>
    <property type="molecule type" value="Genomic_DNA"/>
</dbReference>
<dbReference type="InterPro" id="IPR040079">
    <property type="entry name" value="Glutathione_S-Trfase"/>
</dbReference>
<dbReference type="Pfam" id="PF13409">
    <property type="entry name" value="GST_N_2"/>
    <property type="match status" value="1"/>
</dbReference>
<dbReference type="SFLD" id="SFLDG00358">
    <property type="entry name" value="Main_(cytGST)"/>
    <property type="match status" value="1"/>
</dbReference>
<organism evidence="2 3">
    <name type="scientific">Candidatus Thiodiazotropha endoloripes</name>
    <dbReference type="NCBI Taxonomy" id="1818881"/>
    <lineage>
        <taxon>Bacteria</taxon>
        <taxon>Pseudomonadati</taxon>
        <taxon>Pseudomonadota</taxon>
        <taxon>Gammaproteobacteria</taxon>
        <taxon>Chromatiales</taxon>
        <taxon>Sedimenticolaceae</taxon>
        <taxon>Candidatus Thiodiazotropha</taxon>
    </lineage>
</organism>
<dbReference type="InterPro" id="IPR036282">
    <property type="entry name" value="Glutathione-S-Trfase_C_sf"/>
</dbReference>
<evidence type="ECO:0000313" key="2">
    <source>
        <dbReference type="EMBL" id="ODB94419.1"/>
    </source>
</evidence>
<dbReference type="SFLD" id="SFLDS00019">
    <property type="entry name" value="Glutathione_Transferase_(cytos"/>
    <property type="match status" value="1"/>
</dbReference>
<dbReference type="Proteomes" id="UP000094849">
    <property type="component" value="Unassembled WGS sequence"/>
</dbReference>
<reference evidence="2 3" key="1">
    <citation type="submission" date="2016-03" db="EMBL/GenBank/DDBJ databases">
        <title>Chemosynthetic sulphur-oxidizing symbionts of marine invertebrate animals are capable of nitrogen fixation.</title>
        <authorList>
            <person name="Petersen J.M."/>
            <person name="Kemper A."/>
            <person name="Gruber-Vodicka H."/>
            <person name="Cardini U."/>
            <person name="Geest Mvander."/>
            <person name="Kleiner M."/>
            <person name="Bulgheresi S."/>
            <person name="Fussmann M."/>
            <person name="Herbold C."/>
            <person name="Seah B.K.B."/>
            <person name="Antony C.Paul."/>
            <person name="Liu D."/>
            <person name="Belitz A."/>
            <person name="Weber M."/>
        </authorList>
    </citation>
    <scope>NUCLEOTIDE SEQUENCE [LARGE SCALE GENOMIC DNA]</scope>
    <source>
        <strain evidence="2">G_D</strain>
    </source>
</reference>
<dbReference type="RefSeq" id="WP_069025053.1">
    <property type="nucleotide sequence ID" value="NZ_LVJZ01000004.1"/>
</dbReference>
<dbReference type="Gene3D" id="1.20.1050.10">
    <property type="match status" value="1"/>
</dbReference>
<dbReference type="PANTHER" id="PTHR43968">
    <property type="match status" value="1"/>
</dbReference>
<dbReference type="SUPFAM" id="SSF47616">
    <property type="entry name" value="GST C-terminal domain-like"/>
    <property type="match status" value="1"/>
</dbReference>
<dbReference type="InterPro" id="IPR050983">
    <property type="entry name" value="GST_Omega/HSP26"/>
</dbReference>
<evidence type="ECO:0000313" key="3">
    <source>
        <dbReference type="Proteomes" id="UP000094849"/>
    </source>
</evidence>
<dbReference type="PANTHER" id="PTHR43968:SF6">
    <property type="entry name" value="GLUTATHIONE S-TRANSFERASE OMEGA"/>
    <property type="match status" value="1"/>
</dbReference>
<evidence type="ECO:0000259" key="1">
    <source>
        <dbReference type="PROSITE" id="PS50404"/>
    </source>
</evidence>
<dbReference type="PROSITE" id="PS50404">
    <property type="entry name" value="GST_NTER"/>
    <property type="match status" value="1"/>
</dbReference>
<dbReference type="SUPFAM" id="SSF52833">
    <property type="entry name" value="Thioredoxin-like"/>
    <property type="match status" value="1"/>
</dbReference>